<protein>
    <recommendedName>
        <fullName evidence="1">glutathione transferase</fullName>
        <ecNumber evidence="1">2.5.1.18</ecNumber>
    </recommendedName>
</protein>
<dbReference type="OrthoDB" id="414243at2759"/>
<feature type="domain" description="GST N-terminal" evidence="2">
    <location>
        <begin position="2"/>
        <end position="81"/>
    </location>
</feature>
<dbReference type="Gene3D" id="1.20.1050.10">
    <property type="match status" value="1"/>
</dbReference>
<dbReference type="InterPro" id="IPR010987">
    <property type="entry name" value="Glutathione-S-Trfase_C-like"/>
</dbReference>
<dbReference type="SUPFAM" id="SSF52833">
    <property type="entry name" value="Thioredoxin-like"/>
    <property type="match status" value="1"/>
</dbReference>
<evidence type="ECO:0000313" key="4">
    <source>
        <dbReference type="EMBL" id="CBY14452.1"/>
    </source>
</evidence>
<gene>
    <name evidence="4" type="ORF">GSOID_T00007453001</name>
</gene>
<keyword evidence="5" id="KW-1185">Reference proteome</keyword>
<dbReference type="CDD" id="cd03039">
    <property type="entry name" value="GST_N_Sigma_like"/>
    <property type="match status" value="1"/>
</dbReference>
<dbReference type="EMBL" id="FN653288">
    <property type="protein sequence ID" value="CBY14452.1"/>
    <property type="molecule type" value="Genomic_DNA"/>
</dbReference>
<evidence type="ECO:0000256" key="1">
    <source>
        <dbReference type="ARBA" id="ARBA00012452"/>
    </source>
</evidence>
<name>E4XXQ8_OIKDI</name>
<feature type="domain" description="GST C-terminal" evidence="3">
    <location>
        <begin position="83"/>
        <end position="217"/>
    </location>
</feature>
<dbReference type="Proteomes" id="UP000001307">
    <property type="component" value="Unassembled WGS sequence"/>
</dbReference>
<dbReference type="Gene3D" id="3.40.30.10">
    <property type="entry name" value="Glutaredoxin"/>
    <property type="match status" value="1"/>
</dbReference>
<dbReference type="InParanoid" id="E4XXQ8"/>
<dbReference type="EC" id="2.5.1.18" evidence="1"/>
<accession>E4XXQ8</accession>
<dbReference type="InterPro" id="IPR004045">
    <property type="entry name" value="Glutathione_S-Trfase_N"/>
</dbReference>
<evidence type="ECO:0000259" key="2">
    <source>
        <dbReference type="PROSITE" id="PS50404"/>
    </source>
</evidence>
<dbReference type="GO" id="GO:0004364">
    <property type="term" value="F:glutathione transferase activity"/>
    <property type="evidence" value="ECO:0007669"/>
    <property type="project" value="UniProtKB-EC"/>
</dbReference>
<dbReference type="PANTHER" id="PTHR11571">
    <property type="entry name" value="GLUTATHIONE S-TRANSFERASE"/>
    <property type="match status" value="1"/>
</dbReference>
<dbReference type="FunCoup" id="E4XXQ8">
    <property type="interactions" value="18"/>
</dbReference>
<dbReference type="InterPro" id="IPR036249">
    <property type="entry name" value="Thioredoxin-like_sf"/>
</dbReference>
<evidence type="ECO:0000313" key="5">
    <source>
        <dbReference type="Proteomes" id="UP000001307"/>
    </source>
</evidence>
<dbReference type="PANTHER" id="PTHR11571:SF150">
    <property type="entry name" value="GLUTATHIONE S-TRANSFERASE"/>
    <property type="match status" value="1"/>
</dbReference>
<dbReference type="InterPro" id="IPR050213">
    <property type="entry name" value="GST_superfamily"/>
</dbReference>
<sequence>MPKIELVYFSCHGRVFVIRALLELSGIDYEDTRLEWSSANFAVQKDDFPLGQLPVLKVDGVSFCQTKAIFAFCQKQTTFKKLKGVESLKADMVYESIEDAWMKMLKPGYVAKAAAGEDITAQGRAFYKTVKSGAVEAFTQIEKILKFAKVDDMVIGGKRSVADLMILNLWIFAHDPRVNVHGYFKENCPTGVQVVERLMQDAKIQEIVAKARQVRYLPY</sequence>
<organism evidence="4">
    <name type="scientific">Oikopleura dioica</name>
    <name type="common">Tunicate</name>
    <dbReference type="NCBI Taxonomy" id="34765"/>
    <lineage>
        <taxon>Eukaryota</taxon>
        <taxon>Metazoa</taxon>
        <taxon>Chordata</taxon>
        <taxon>Tunicata</taxon>
        <taxon>Appendicularia</taxon>
        <taxon>Copelata</taxon>
        <taxon>Oikopleuridae</taxon>
        <taxon>Oikopleura</taxon>
    </lineage>
</organism>
<evidence type="ECO:0000259" key="3">
    <source>
        <dbReference type="PROSITE" id="PS50405"/>
    </source>
</evidence>
<dbReference type="PROSITE" id="PS50405">
    <property type="entry name" value="GST_CTER"/>
    <property type="match status" value="1"/>
</dbReference>
<proteinExistence type="predicted"/>
<dbReference type="PROSITE" id="PS50404">
    <property type="entry name" value="GST_NTER"/>
    <property type="match status" value="1"/>
</dbReference>
<dbReference type="Pfam" id="PF02798">
    <property type="entry name" value="GST_N"/>
    <property type="match status" value="1"/>
</dbReference>
<reference evidence="4" key="1">
    <citation type="journal article" date="2010" name="Science">
        <title>Plasticity of animal genome architecture unmasked by rapid evolution of a pelagic tunicate.</title>
        <authorList>
            <person name="Denoeud F."/>
            <person name="Henriet S."/>
            <person name="Mungpakdee S."/>
            <person name="Aury J.M."/>
            <person name="Da Silva C."/>
            <person name="Brinkmann H."/>
            <person name="Mikhaleva J."/>
            <person name="Olsen L.C."/>
            <person name="Jubin C."/>
            <person name="Canestro C."/>
            <person name="Bouquet J.M."/>
            <person name="Danks G."/>
            <person name="Poulain J."/>
            <person name="Campsteijn C."/>
            <person name="Adamski M."/>
            <person name="Cross I."/>
            <person name="Yadetie F."/>
            <person name="Muffato M."/>
            <person name="Louis A."/>
            <person name="Butcher S."/>
            <person name="Tsagkogeorga G."/>
            <person name="Konrad A."/>
            <person name="Singh S."/>
            <person name="Jensen M.F."/>
            <person name="Cong E.H."/>
            <person name="Eikeseth-Otteraa H."/>
            <person name="Noel B."/>
            <person name="Anthouard V."/>
            <person name="Porcel B.M."/>
            <person name="Kachouri-Lafond R."/>
            <person name="Nishino A."/>
            <person name="Ugolini M."/>
            <person name="Chourrout P."/>
            <person name="Nishida H."/>
            <person name="Aasland R."/>
            <person name="Huzurbazar S."/>
            <person name="Westhof E."/>
            <person name="Delsuc F."/>
            <person name="Lehrach H."/>
            <person name="Reinhardt R."/>
            <person name="Weissenbach J."/>
            <person name="Roy S.W."/>
            <person name="Artiguenave F."/>
            <person name="Postlethwait J.H."/>
            <person name="Manak J.R."/>
            <person name="Thompson E.M."/>
            <person name="Jaillon O."/>
            <person name="Du Pasquier L."/>
            <person name="Boudinot P."/>
            <person name="Liberles D.A."/>
            <person name="Volff J.N."/>
            <person name="Philippe H."/>
            <person name="Lenhard B."/>
            <person name="Roest Crollius H."/>
            <person name="Wincker P."/>
            <person name="Chourrout D."/>
        </authorList>
    </citation>
    <scope>NUCLEOTIDE SEQUENCE [LARGE SCALE GENOMIC DNA]</scope>
</reference>
<dbReference type="GO" id="GO:0006749">
    <property type="term" value="P:glutathione metabolic process"/>
    <property type="evidence" value="ECO:0007669"/>
    <property type="project" value="TreeGrafter"/>
</dbReference>
<dbReference type="AlphaFoldDB" id="E4XXQ8"/>